<reference evidence="10 11" key="1">
    <citation type="journal article" date="2015" name="Genome Announc.">
        <title>Expanding the biotechnology potential of lactobacilli through comparative genomics of 213 strains and associated genera.</title>
        <authorList>
            <person name="Sun Z."/>
            <person name="Harris H.M."/>
            <person name="McCann A."/>
            <person name="Guo C."/>
            <person name="Argimon S."/>
            <person name="Zhang W."/>
            <person name="Yang X."/>
            <person name="Jeffery I.B."/>
            <person name="Cooney J.C."/>
            <person name="Kagawa T.F."/>
            <person name="Liu W."/>
            <person name="Song Y."/>
            <person name="Salvetti E."/>
            <person name="Wrobel A."/>
            <person name="Rasinkangas P."/>
            <person name="Parkhill J."/>
            <person name="Rea M.C."/>
            <person name="O'Sullivan O."/>
            <person name="Ritari J."/>
            <person name="Douillard F.P."/>
            <person name="Paul Ross R."/>
            <person name="Yang R."/>
            <person name="Briner A.E."/>
            <person name="Felis G.E."/>
            <person name="de Vos W.M."/>
            <person name="Barrangou R."/>
            <person name="Klaenhammer T.R."/>
            <person name="Caufield P.W."/>
            <person name="Cui Y."/>
            <person name="Zhang H."/>
            <person name="O'Toole P.W."/>
        </authorList>
    </citation>
    <scope>NUCLEOTIDE SEQUENCE [LARGE SCALE GENOMIC DNA]</scope>
    <source>
        <strain evidence="8 11">ATCC BAA-66</strain>
        <strain evidence="9 10">DSM 13344</strain>
    </source>
</reference>
<dbReference type="PROSITE" id="PS51462">
    <property type="entry name" value="NUDIX"/>
    <property type="match status" value="1"/>
</dbReference>
<dbReference type="Gene3D" id="3.90.79.10">
    <property type="entry name" value="Nucleoside Triphosphate Pyrophosphohydrolase"/>
    <property type="match status" value="1"/>
</dbReference>
<dbReference type="GO" id="GO:0016818">
    <property type="term" value="F:hydrolase activity, acting on acid anhydrides, in phosphorus-containing anhydrides"/>
    <property type="evidence" value="ECO:0007669"/>
    <property type="project" value="TreeGrafter"/>
</dbReference>
<sequence length="160" mass="18070">MAKYNLTLALVRDQQQILLINRLKQPFLGMWNGVGGKIESGETPIQGIKREIQEETGLTMDHYELSQNGLLKWHQNGTFVDGIYLFVANLKQPFPQNVYPQATREGILNPFPTAWVTNKNNVGIVADLKAALPSLLANEQTTYYTNFVNDELTDFYPLPA</sequence>
<dbReference type="PATRIC" id="fig|81857.3.peg.1771"/>
<dbReference type="InterPro" id="IPR015797">
    <property type="entry name" value="NUDIX_hydrolase-like_dom_sf"/>
</dbReference>
<dbReference type="GO" id="GO:0046872">
    <property type="term" value="F:metal ion binding"/>
    <property type="evidence" value="ECO:0007669"/>
    <property type="project" value="UniProtKB-KW"/>
</dbReference>
<dbReference type="InterPro" id="IPR000086">
    <property type="entry name" value="NUDIX_hydrolase_dom"/>
</dbReference>
<dbReference type="SUPFAM" id="SSF55811">
    <property type="entry name" value="Nudix"/>
    <property type="match status" value="1"/>
</dbReference>
<evidence type="ECO:0000256" key="6">
    <source>
        <dbReference type="RuleBase" id="RU003476"/>
    </source>
</evidence>
<evidence type="ECO:0000313" key="9">
    <source>
        <dbReference type="EMBL" id="KRN30614.1"/>
    </source>
</evidence>
<comment type="cofactor">
    <cofactor evidence="1">
        <name>Mg(2+)</name>
        <dbReference type="ChEBI" id="CHEBI:18420"/>
    </cofactor>
</comment>
<evidence type="ECO:0000256" key="5">
    <source>
        <dbReference type="ARBA" id="ARBA00022842"/>
    </source>
</evidence>
<dbReference type="RefSeq" id="WP_057770575.1">
    <property type="nucleotide sequence ID" value="NZ_JQAT01000005.1"/>
</dbReference>
<evidence type="ECO:0000313" key="11">
    <source>
        <dbReference type="Proteomes" id="UP000051751"/>
    </source>
</evidence>
<dbReference type="PROSITE" id="PS00893">
    <property type="entry name" value="NUDIX_BOX"/>
    <property type="match status" value="1"/>
</dbReference>
<dbReference type="EMBL" id="JQAT01000005">
    <property type="protein sequence ID" value="KRN27915.1"/>
    <property type="molecule type" value="Genomic_DNA"/>
</dbReference>
<dbReference type="GO" id="GO:0005737">
    <property type="term" value="C:cytoplasm"/>
    <property type="evidence" value="ECO:0007669"/>
    <property type="project" value="TreeGrafter"/>
</dbReference>
<keyword evidence="3" id="KW-0479">Metal-binding</keyword>
<protein>
    <submittedName>
        <fullName evidence="8">Nucleotide NUDIX family hydrolase</fullName>
    </submittedName>
</protein>
<evidence type="ECO:0000256" key="3">
    <source>
        <dbReference type="ARBA" id="ARBA00022723"/>
    </source>
</evidence>
<evidence type="ECO:0000313" key="8">
    <source>
        <dbReference type="EMBL" id="KRN27915.1"/>
    </source>
</evidence>
<evidence type="ECO:0000256" key="2">
    <source>
        <dbReference type="ARBA" id="ARBA00005582"/>
    </source>
</evidence>
<dbReference type="PANTHER" id="PTHR43758">
    <property type="entry name" value="7,8-DIHYDRO-8-OXOGUANINE TRIPHOSPHATASE"/>
    <property type="match status" value="1"/>
</dbReference>
<gene>
    <name evidence="8" type="ORF">IV38_GL001754</name>
    <name evidence="9" type="ORF">IV40_GL001801</name>
</gene>
<dbReference type="PANTHER" id="PTHR43758:SF2">
    <property type="entry name" value="OXIDIZED PURINE NUCLEOSIDE TRIPHOSPHATE HYDROLASE"/>
    <property type="match status" value="1"/>
</dbReference>
<dbReference type="EMBL" id="JQAZ01000006">
    <property type="protein sequence ID" value="KRN30614.1"/>
    <property type="molecule type" value="Genomic_DNA"/>
</dbReference>
<organism evidence="8 11">
    <name type="scientific">Lactobacillus selangorensis</name>
    <dbReference type="NCBI Taxonomy" id="81857"/>
    <lineage>
        <taxon>Bacteria</taxon>
        <taxon>Bacillati</taxon>
        <taxon>Bacillota</taxon>
        <taxon>Bacilli</taxon>
        <taxon>Lactobacillales</taxon>
        <taxon>Lactobacillaceae</taxon>
        <taxon>Lactobacillus</taxon>
    </lineage>
</organism>
<evidence type="ECO:0000313" key="10">
    <source>
        <dbReference type="Proteomes" id="UP000051645"/>
    </source>
</evidence>
<evidence type="ECO:0000256" key="4">
    <source>
        <dbReference type="ARBA" id="ARBA00022801"/>
    </source>
</evidence>
<feature type="domain" description="Nudix hydrolase" evidence="7">
    <location>
        <begin position="2"/>
        <end position="138"/>
    </location>
</feature>
<proteinExistence type="inferred from homology"/>
<dbReference type="Pfam" id="PF00293">
    <property type="entry name" value="NUDIX"/>
    <property type="match status" value="1"/>
</dbReference>
<keyword evidence="10" id="KW-1185">Reference proteome</keyword>
<dbReference type="InterPro" id="IPR020476">
    <property type="entry name" value="Nudix_hydrolase"/>
</dbReference>
<dbReference type="InterPro" id="IPR020084">
    <property type="entry name" value="NUDIX_hydrolase_CS"/>
</dbReference>
<evidence type="ECO:0000259" key="7">
    <source>
        <dbReference type="PROSITE" id="PS51462"/>
    </source>
</evidence>
<keyword evidence="4 6" id="KW-0378">Hydrolase</keyword>
<keyword evidence="5" id="KW-0460">Magnesium</keyword>
<dbReference type="Proteomes" id="UP000051751">
    <property type="component" value="Unassembled WGS sequence"/>
</dbReference>
<accession>A0A0R2FJN9</accession>
<dbReference type="Proteomes" id="UP000051645">
    <property type="component" value="Unassembled WGS sequence"/>
</dbReference>
<comment type="caution">
    <text evidence="8">The sequence shown here is derived from an EMBL/GenBank/DDBJ whole genome shotgun (WGS) entry which is preliminary data.</text>
</comment>
<evidence type="ECO:0000256" key="1">
    <source>
        <dbReference type="ARBA" id="ARBA00001946"/>
    </source>
</evidence>
<name>A0A0R2FJN9_9LACO</name>
<comment type="similarity">
    <text evidence="2 6">Belongs to the Nudix hydrolase family.</text>
</comment>
<dbReference type="STRING" id="81857.IV38_GL001754"/>
<dbReference type="AlphaFoldDB" id="A0A0R2FJN9"/>
<dbReference type="CDD" id="cd18886">
    <property type="entry name" value="NUDIX_MutT_Nudt1"/>
    <property type="match status" value="1"/>
</dbReference>
<dbReference type="PRINTS" id="PR00502">
    <property type="entry name" value="NUDIXFAMILY"/>
</dbReference>